<dbReference type="STRING" id="1160497.A0A1L9VZ33"/>
<dbReference type="EMBL" id="KV878888">
    <property type="protein sequence ID" value="OJJ89184.1"/>
    <property type="molecule type" value="Genomic_DNA"/>
</dbReference>
<evidence type="ECO:0000313" key="1">
    <source>
        <dbReference type="EMBL" id="OJJ89184.1"/>
    </source>
</evidence>
<evidence type="ECO:0008006" key="3">
    <source>
        <dbReference type="Google" id="ProtNLM"/>
    </source>
</evidence>
<evidence type="ECO:0000313" key="2">
    <source>
        <dbReference type="Proteomes" id="UP000184300"/>
    </source>
</evidence>
<name>A0A1L9VZ33_ASPGL</name>
<dbReference type="GeneID" id="34460251"/>
<dbReference type="AlphaFoldDB" id="A0A1L9VZ33"/>
<dbReference type="Proteomes" id="UP000184300">
    <property type="component" value="Unassembled WGS sequence"/>
</dbReference>
<gene>
    <name evidence="1" type="ORF">ASPGLDRAFT_30907</name>
</gene>
<protein>
    <recommendedName>
        <fullName evidence="3">Restriction endonuclease domain-containing protein</fullName>
    </recommendedName>
</protein>
<accession>A0A1L9VZ33</accession>
<organism evidence="1 2">
    <name type="scientific">Aspergillus glaucus CBS 516.65</name>
    <dbReference type="NCBI Taxonomy" id="1160497"/>
    <lineage>
        <taxon>Eukaryota</taxon>
        <taxon>Fungi</taxon>
        <taxon>Dikarya</taxon>
        <taxon>Ascomycota</taxon>
        <taxon>Pezizomycotina</taxon>
        <taxon>Eurotiomycetes</taxon>
        <taxon>Eurotiomycetidae</taxon>
        <taxon>Eurotiales</taxon>
        <taxon>Aspergillaceae</taxon>
        <taxon>Aspergillus</taxon>
        <taxon>Aspergillus subgen. Aspergillus</taxon>
    </lineage>
</organism>
<dbReference type="OrthoDB" id="76567at2759"/>
<dbReference type="RefSeq" id="XP_022405846.1">
    <property type="nucleotide sequence ID" value="XM_022543990.1"/>
</dbReference>
<dbReference type="VEuPathDB" id="FungiDB:ASPGLDRAFT_30907"/>
<reference evidence="2" key="1">
    <citation type="journal article" date="2017" name="Genome Biol.">
        <title>Comparative genomics reveals high biological diversity and specific adaptations in the industrially and medically important fungal genus Aspergillus.</title>
        <authorList>
            <person name="de Vries R.P."/>
            <person name="Riley R."/>
            <person name="Wiebenga A."/>
            <person name="Aguilar-Osorio G."/>
            <person name="Amillis S."/>
            <person name="Uchima C.A."/>
            <person name="Anderluh G."/>
            <person name="Asadollahi M."/>
            <person name="Askin M."/>
            <person name="Barry K."/>
            <person name="Battaglia E."/>
            <person name="Bayram O."/>
            <person name="Benocci T."/>
            <person name="Braus-Stromeyer S.A."/>
            <person name="Caldana C."/>
            <person name="Canovas D."/>
            <person name="Cerqueira G.C."/>
            <person name="Chen F."/>
            <person name="Chen W."/>
            <person name="Choi C."/>
            <person name="Clum A."/>
            <person name="Dos Santos R.A."/>
            <person name="Damasio A.R."/>
            <person name="Diallinas G."/>
            <person name="Emri T."/>
            <person name="Fekete E."/>
            <person name="Flipphi M."/>
            <person name="Freyberg S."/>
            <person name="Gallo A."/>
            <person name="Gournas C."/>
            <person name="Habgood R."/>
            <person name="Hainaut M."/>
            <person name="Harispe M.L."/>
            <person name="Henrissat B."/>
            <person name="Hilden K.S."/>
            <person name="Hope R."/>
            <person name="Hossain A."/>
            <person name="Karabika E."/>
            <person name="Karaffa L."/>
            <person name="Karanyi Z."/>
            <person name="Krasevec N."/>
            <person name="Kuo A."/>
            <person name="Kusch H."/>
            <person name="LaButti K."/>
            <person name="Lagendijk E.L."/>
            <person name="Lapidus A."/>
            <person name="Levasseur A."/>
            <person name="Lindquist E."/>
            <person name="Lipzen A."/>
            <person name="Logrieco A.F."/>
            <person name="MacCabe A."/>
            <person name="Maekelae M.R."/>
            <person name="Malavazi I."/>
            <person name="Melin P."/>
            <person name="Meyer V."/>
            <person name="Mielnichuk N."/>
            <person name="Miskei M."/>
            <person name="Molnar A.P."/>
            <person name="Mule G."/>
            <person name="Ngan C.Y."/>
            <person name="Orejas M."/>
            <person name="Orosz E."/>
            <person name="Ouedraogo J.P."/>
            <person name="Overkamp K.M."/>
            <person name="Park H.-S."/>
            <person name="Perrone G."/>
            <person name="Piumi F."/>
            <person name="Punt P.J."/>
            <person name="Ram A.F."/>
            <person name="Ramon A."/>
            <person name="Rauscher S."/>
            <person name="Record E."/>
            <person name="Riano-Pachon D.M."/>
            <person name="Robert V."/>
            <person name="Roehrig J."/>
            <person name="Ruller R."/>
            <person name="Salamov A."/>
            <person name="Salih N.S."/>
            <person name="Samson R.A."/>
            <person name="Sandor E."/>
            <person name="Sanguinetti M."/>
            <person name="Schuetze T."/>
            <person name="Sepcic K."/>
            <person name="Shelest E."/>
            <person name="Sherlock G."/>
            <person name="Sophianopoulou V."/>
            <person name="Squina F.M."/>
            <person name="Sun H."/>
            <person name="Susca A."/>
            <person name="Todd R.B."/>
            <person name="Tsang A."/>
            <person name="Unkles S.E."/>
            <person name="van de Wiele N."/>
            <person name="van Rossen-Uffink D."/>
            <person name="Oliveira J.V."/>
            <person name="Vesth T.C."/>
            <person name="Visser J."/>
            <person name="Yu J.-H."/>
            <person name="Zhou M."/>
            <person name="Andersen M.R."/>
            <person name="Archer D.B."/>
            <person name="Baker S.E."/>
            <person name="Benoit I."/>
            <person name="Brakhage A.A."/>
            <person name="Braus G.H."/>
            <person name="Fischer R."/>
            <person name="Frisvad J.C."/>
            <person name="Goldman G.H."/>
            <person name="Houbraken J."/>
            <person name="Oakley B."/>
            <person name="Pocsi I."/>
            <person name="Scazzocchio C."/>
            <person name="Seiboth B."/>
            <person name="vanKuyk P.A."/>
            <person name="Wortman J."/>
            <person name="Dyer P.S."/>
            <person name="Grigoriev I.V."/>
        </authorList>
    </citation>
    <scope>NUCLEOTIDE SEQUENCE [LARGE SCALE GENOMIC DNA]</scope>
    <source>
        <strain evidence="2">CBS 516.65</strain>
    </source>
</reference>
<keyword evidence="2" id="KW-1185">Reference proteome</keyword>
<sequence>MSFHNHRDSSPSLISELPPNCTPQAFTTMDSLITAAHTIQPQLTTNSTGNKNQYLLVQNLPQAIIDNLIEDKNALDGIPFRFTFEGSTGLIKIIPAEHTAVTRKLAETILQECLLAGVPSKEEIHWAGVGAGAAPTTYKVVTGANDKDKGKQPDESFLPLTRQPSGWPTLVIESGLPESMQCLREDAKWWFENSAGAVHTVLILGINTDTKTIEMERWRYTRTSACAVEVPDLAQSVTITPMGIEGGVPVKIPFWELFGRAPRWEDEERDILLGGVRGWLMLLGFRPSG</sequence>
<proteinExistence type="predicted"/>